<dbReference type="PROSITE" id="PS50106">
    <property type="entry name" value="PDZ"/>
    <property type="match status" value="1"/>
</dbReference>
<feature type="compositionally biased region" description="Low complexity" evidence="1">
    <location>
        <begin position="285"/>
        <end position="298"/>
    </location>
</feature>
<dbReference type="Gene3D" id="2.30.42.10">
    <property type="match status" value="1"/>
</dbReference>
<organism evidence="3 4">
    <name type="scientific">Prorocentrum cordatum</name>
    <dbReference type="NCBI Taxonomy" id="2364126"/>
    <lineage>
        <taxon>Eukaryota</taxon>
        <taxon>Sar</taxon>
        <taxon>Alveolata</taxon>
        <taxon>Dinophyceae</taxon>
        <taxon>Prorocentrales</taxon>
        <taxon>Prorocentraceae</taxon>
        <taxon>Prorocentrum</taxon>
    </lineage>
</organism>
<dbReference type="InterPro" id="IPR001478">
    <property type="entry name" value="PDZ"/>
</dbReference>
<dbReference type="InterPro" id="IPR036034">
    <property type="entry name" value="PDZ_sf"/>
</dbReference>
<comment type="caution">
    <text evidence="3">The sequence shown here is derived from an EMBL/GenBank/DDBJ whole genome shotgun (WGS) entry which is preliminary data.</text>
</comment>
<dbReference type="EMBL" id="CAUYUJ010002780">
    <property type="protein sequence ID" value="CAK0802328.1"/>
    <property type="molecule type" value="Genomic_DNA"/>
</dbReference>
<feature type="region of interest" description="Disordered" evidence="1">
    <location>
        <begin position="263"/>
        <end position="324"/>
    </location>
</feature>
<protein>
    <recommendedName>
        <fullName evidence="2">PDZ domain-containing protein</fullName>
    </recommendedName>
</protein>
<evidence type="ECO:0000259" key="2">
    <source>
        <dbReference type="PROSITE" id="PS50106"/>
    </source>
</evidence>
<keyword evidence="4" id="KW-1185">Reference proteome</keyword>
<sequence length="430" mass="45931">MRVGLADEVGLKPARAVIDAFCPYERGPMSICANACGASSRGLSKTSCPWTFSHARVPAFLAHSVTGDAAAARELHRRCGAQQGWQRRPKALNLGPLFRTRLAGYRHQRTREIEWGPGPQLYWERGDRPLRLLRMTQEPVRVRFARSEGPFGFHLQDSRSGGGVEVVEVVEGSPADARGVVVGRTVKRLCFGDRVEDARHWARAEIEEALSRAPEHFTIEFGKGDTEERRHAPLGDAEMAILMDERFMRGFLHELLQGLEESGQHGAASSFDHEGWSTALPGLQAASPQGPPGRAAAAAPPPGLEREPARQQQAVQRPLPPRDLSPMRVSLPADCRGAPAFASALGAPRAACVEAWGAAAAGAGRPGAAFAAAGVAACPAALLCQSWSPLIQGDPWTTPLKAGPVATAPITPPPGPRTAGAWWQQSGGRA</sequence>
<dbReference type="SUPFAM" id="SSF50156">
    <property type="entry name" value="PDZ domain-like"/>
    <property type="match status" value="1"/>
</dbReference>
<gene>
    <name evidence="3" type="ORF">PCOR1329_LOCUS9881</name>
</gene>
<evidence type="ECO:0000256" key="1">
    <source>
        <dbReference type="SAM" id="MobiDB-lite"/>
    </source>
</evidence>
<evidence type="ECO:0000313" key="3">
    <source>
        <dbReference type="EMBL" id="CAK0802328.1"/>
    </source>
</evidence>
<name>A0ABN9Q926_9DINO</name>
<evidence type="ECO:0000313" key="4">
    <source>
        <dbReference type="Proteomes" id="UP001189429"/>
    </source>
</evidence>
<reference evidence="3" key="1">
    <citation type="submission" date="2023-10" db="EMBL/GenBank/DDBJ databases">
        <authorList>
            <person name="Chen Y."/>
            <person name="Shah S."/>
            <person name="Dougan E. K."/>
            <person name="Thang M."/>
            <person name="Chan C."/>
        </authorList>
    </citation>
    <scope>NUCLEOTIDE SEQUENCE [LARGE SCALE GENOMIC DNA]</scope>
</reference>
<feature type="region of interest" description="Disordered" evidence="1">
    <location>
        <begin position="408"/>
        <end position="430"/>
    </location>
</feature>
<accession>A0ABN9Q926</accession>
<feature type="domain" description="PDZ" evidence="2">
    <location>
        <begin position="141"/>
        <end position="225"/>
    </location>
</feature>
<proteinExistence type="predicted"/>
<dbReference type="Proteomes" id="UP001189429">
    <property type="component" value="Unassembled WGS sequence"/>
</dbReference>